<keyword evidence="1" id="KW-0808">Transferase</keyword>
<reference evidence="5 6" key="1">
    <citation type="submission" date="2020-08" db="EMBL/GenBank/DDBJ databases">
        <title>A Genomic Blueprint of the Chicken Gut Microbiome.</title>
        <authorList>
            <person name="Gilroy R."/>
            <person name="Ravi A."/>
            <person name="Getino M."/>
            <person name="Pursley I."/>
            <person name="Horton D.L."/>
            <person name="Alikhan N.-F."/>
            <person name="Baker D."/>
            <person name="Gharbi K."/>
            <person name="Hall N."/>
            <person name="Watson M."/>
            <person name="Adriaenssens E.M."/>
            <person name="Foster-Nyarko E."/>
            <person name="Jarju S."/>
            <person name="Secka A."/>
            <person name="Antonio M."/>
            <person name="Oren A."/>
            <person name="Chaudhuri R."/>
            <person name="La Ragione R.M."/>
            <person name="Hildebrand F."/>
            <person name="Pallen M.J."/>
        </authorList>
    </citation>
    <scope>NUCLEOTIDE SEQUENCE [LARGE SCALE GENOMIC DNA]</scope>
    <source>
        <strain evidence="5 6">Re1</strain>
    </source>
</reference>
<dbReference type="InterPro" id="IPR029016">
    <property type="entry name" value="GAF-like_dom_sf"/>
</dbReference>
<evidence type="ECO:0000259" key="4">
    <source>
        <dbReference type="SMART" id="SM00065"/>
    </source>
</evidence>
<dbReference type="Pfam" id="PF13185">
    <property type="entry name" value="GAF_2"/>
    <property type="match status" value="1"/>
</dbReference>
<dbReference type="Pfam" id="PF13492">
    <property type="entry name" value="GAF_3"/>
    <property type="match status" value="1"/>
</dbReference>
<dbReference type="Gene3D" id="1.20.5.1930">
    <property type="match status" value="1"/>
</dbReference>
<dbReference type="PANTHER" id="PTHR24421">
    <property type="entry name" value="NITRATE/NITRITE SENSOR PROTEIN NARX-RELATED"/>
    <property type="match status" value="1"/>
</dbReference>
<evidence type="ECO:0000256" key="3">
    <source>
        <dbReference type="ARBA" id="ARBA00023012"/>
    </source>
</evidence>
<proteinExistence type="predicted"/>
<gene>
    <name evidence="5" type="ORF">H9633_12195</name>
</gene>
<dbReference type="SUPFAM" id="SSF55781">
    <property type="entry name" value="GAF domain-like"/>
    <property type="match status" value="2"/>
</dbReference>
<dbReference type="Gene3D" id="3.30.450.40">
    <property type="match status" value="2"/>
</dbReference>
<dbReference type="SMART" id="SM00065">
    <property type="entry name" value="GAF"/>
    <property type="match status" value="2"/>
</dbReference>
<dbReference type="InterPro" id="IPR036890">
    <property type="entry name" value="HATPase_C_sf"/>
</dbReference>
<dbReference type="Pfam" id="PF07730">
    <property type="entry name" value="HisKA_3"/>
    <property type="match status" value="1"/>
</dbReference>
<evidence type="ECO:0000313" key="5">
    <source>
        <dbReference type="EMBL" id="MBD8013052.1"/>
    </source>
</evidence>
<dbReference type="Gene3D" id="3.30.565.10">
    <property type="entry name" value="Histidine kinase-like ATPase, C-terminal domain"/>
    <property type="match status" value="1"/>
</dbReference>
<dbReference type="InterPro" id="IPR050482">
    <property type="entry name" value="Sensor_HK_TwoCompSys"/>
</dbReference>
<evidence type="ECO:0000313" key="6">
    <source>
        <dbReference type="Proteomes" id="UP000611521"/>
    </source>
</evidence>
<protein>
    <submittedName>
        <fullName evidence="5">GAF domain-containing protein</fullName>
    </submittedName>
</protein>
<dbReference type="EMBL" id="JACSPX010000003">
    <property type="protein sequence ID" value="MBD8013052.1"/>
    <property type="molecule type" value="Genomic_DNA"/>
</dbReference>
<feature type="domain" description="GAF" evidence="4">
    <location>
        <begin position="51"/>
        <end position="197"/>
    </location>
</feature>
<accession>A0ABR8W7Q1</accession>
<sequence>MDANLQFPDQPRAELDKTIGELISHAEHVLAVQGRLRELLTATRSVIDALDIDRVLGQIVQSAMTLVGARYGALGVIDENRTLERFVHCGIPAEQVERIGPLPHGYGLLGAVIDSAETIRLAHITDDARSVGFPEHHPPMDAFLGVPILLRDEVYGNLYLTDPAAGFFTEEDEQLIQALASTAAVAIQNARLYDEARRQERLSKAFSEIATALLSSRTADVLSVVAEHVALVIRSRLVTIAVPADSENIRIAVAHGEGSADLAGTTIPAITSLAARAIESGQPITDESHERTFLDGRILVGPGAAVPLTASGRAIGALCVFRERAESGFTRGELATIAEFSAHAGIAVSLAWARADRQRLDIIEDRARIARDLHDHVIQRLFATSLGLQALSAAIPAQSERIDEHVSELDAAIADIRTAIFTLRGRQPGAQQTRDRILAIVAELAPALFRPPRVTFSGPVDLAVTGTLADDVIAVVRESLANVARHANAQNCSVAVVVDDAGVTVTVDDDGDGLGERAGVPGGTVNLAHRAADHGGDFSIADGTDRGTRAQWRVPVTS</sequence>
<dbReference type="Proteomes" id="UP000611521">
    <property type="component" value="Unassembled WGS sequence"/>
</dbReference>
<keyword evidence="6" id="KW-1185">Reference proteome</keyword>
<evidence type="ECO:0000256" key="1">
    <source>
        <dbReference type="ARBA" id="ARBA00022679"/>
    </source>
</evidence>
<evidence type="ECO:0000256" key="2">
    <source>
        <dbReference type="ARBA" id="ARBA00022777"/>
    </source>
</evidence>
<organism evidence="5 6">
    <name type="scientific">Microbacterium commune</name>
    <dbReference type="NCBI Taxonomy" id="2762219"/>
    <lineage>
        <taxon>Bacteria</taxon>
        <taxon>Bacillati</taxon>
        <taxon>Actinomycetota</taxon>
        <taxon>Actinomycetes</taxon>
        <taxon>Micrococcales</taxon>
        <taxon>Microbacteriaceae</taxon>
        <taxon>Microbacterium</taxon>
    </lineage>
</organism>
<dbReference type="SUPFAM" id="SSF55874">
    <property type="entry name" value="ATPase domain of HSP90 chaperone/DNA topoisomerase II/histidine kinase"/>
    <property type="match status" value="1"/>
</dbReference>
<dbReference type="PANTHER" id="PTHR24421:SF56">
    <property type="entry name" value="OXYGEN SENSOR HISTIDINE KINASE RESPONSE REGULATOR DOST"/>
    <property type="match status" value="1"/>
</dbReference>
<name>A0ABR8W7Q1_9MICO</name>
<dbReference type="InterPro" id="IPR003018">
    <property type="entry name" value="GAF"/>
</dbReference>
<keyword evidence="3" id="KW-0902">Two-component regulatory system</keyword>
<dbReference type="InterPro" id="IPR011712">
    <property type="entry name" value="Sig_transdc_His_kin_sub3_dim/P"/>
</dbReference>
<feature type="domain" description="GAF" evidence="4">
    <location>
        <begin position="217"/>
        <end position="358"/>
    </location>
</feature>
<comment type="caution">
    <text evidence="5">The sequence shown here is derived from an EMBL/GenBank/DDBJ whole genome shotgun (WGS) entry which is preliminary data.</text>
</comment>
<keyword evidence="2" id="KW-0418">Kinase</keyword>
<dbReference type="RefSeq" id="WP_191713329.1">
    <property type="nucleotide sequence ID" value="NZ_JACSPX010000003.1"/>
</dbReference>